<dbReference type="PANTHER" id="PTHR30115:SF11">
    <property type="entry name" value="NITROGEN REGULATORY PROTEIN P-II HOMOLOG"/>
    <property type="match status" value="1"/>
</dbReference>
<dbReference type="PROSITE" id="PS00638">
    <property type="entry name" value="PII_GLNB_CTER"/>
    <property type="match status" value="1"/>
</dbReference>
<sequence length="235" mass="25762">MQEDASLHLPSSSVFISGVVFEHIYARIPLDRILQSLTDSLPSAMAATTVAAAQSRLIDPLSLPLRNPLLSDSTLWSSESTRTRFQRFTGRLKQRRNAALVPVVRAQSAQAYAPDAQFYKVEAIIRQWRVPHVSSGLLKMGIRGVTVSDVRGFGAQGGSTERQAGSEFSEDKLVAKVKMEIVVSKDQVEAVIDKIIEEARTGEIGDGKIFLIPVSDVIRVRTGERGKDAERMTGL</sequence>
<dbReference type="PROSITE" id="PS51343">
    <property type="entry name" value="PII_GLNB_DOM"/>
    <property type="match status" value="1"/>
</dbReference>
<evidence type="ECO:0008006" key="4">
    <source>
        <dbReference type="Google" id="ProtNLM"/>
    </source>
</evidence>
<dbReference type="InterPro" id="IPR015867">
    <property type="entry name" value="N-reg_PII/ATP_PRibTrfase_C"/>
</dbReference>
<organism evidence="2 3">
    <name type="scientific">Aristolochia fimbriata</name>
    <name type="common">White veined hardy Dutchman's pipe vine</name>
    <dbReference type="NCBI Taxonomy" id="158543"/>
    <lineage>
        <taxon>Eukaryota</taxon>
        <taxon>Viridiplantae</taxon>
        <taxon>Streptophyta</taxon>
        <taxon>Embryophyta</taxon>
        <taxon>Tracheophyta</taxon>
        <taxon>Spermatophyta</taxon>
        <taxon>Magnoliopsida</taxon>
        <taxon>Magnoliidae</taxon>
        <taxon>Piperales</taxon>
        <taxon>Aristolochiaceae</taxon>
        <taxon>Aristolochia</taxon>
    </lineage>
</organism>
<evidence type="ECO:0000313" key="3">
    <source>
        <dbReference type="Proteomes" id="UP000825729"/>
    </source>
</evidence>
<name>A0AAV7FFY0_ARIFI</name>
<dbReference type="GO" id="GO:0006808">
    <property type="term" value="P:regulation of nitrogen utilization"/>
    <property type="evidence" value="ECO:0007669"/>
    <property type="project" value="InterPro"/>
</dbReference>
<protein>
    <recommendedName>
        <fullName evidence="4">PII protein</fullName>
    </recommendedName>
</protein>
<dbReference type="InterPro" id="IPR011322">
    <property type="entry name" value="N-reg_PII-like_a/b"/>
</dbReference>
<dbReference type="SUPFAM" id="SSF54913">
    <property type="entry name" value="GlnB-like"/>
    <property type="match status" value="1"/>
</dbReference>
<evidence type="ECO:0000256" key="1">
    <source>
        <dbReference type="RuleBase" id="RU003936"/>
    </source>
</evidence>
<dbReference type="GO" id="GO:0005829">
    <property type="term" value="C:cytosol"/>
    <property type="evidence" value="ECO:0007669"/>
    <property type="project" value="TreeGrafter"/>
</dbReference>
<evidence type="ECO:0000313" key="2">
    <source>
        <dbReference type="EMBL" id="KAG9459868.1"/>
    </source>
</evidence>
<keyword evidence="3" id="KW-1185">Reference proteome</keyword>
<dbReference type="Gene3D" id="3.30.70.120">
    <property type="match status" value="1"/>
</dbReference>
<dbReference type="GO" id="GO:0005524">
    <property type="term" value="F:ATP binding"/>
    <property type="evidence" value="ECO:0007669"/>
    <property type="project" value="TreeGrafter"/>
</dbReference>
<proteinExistence type="inferred from homology"/>
<gene>
    <name evidence="2" type="ORF">H6P81_004376</name>
</gene>
<dbReference type="AlphaFoldDB" id="A0AAV7FFY0"/>
<dbReference type="InterPro" id="IPR017918">
    <property type="entry name" value="N-reg_PII_CS"/>
</dbReference>
<dbReference type="SMART" id="SM00938">
    <property type="entry name" value="P-II"/>
    <property type="match status" value="1"/>
</dbReference>
<dbReference type="PANTHER" id="PTHR30115">
    <property type="entry name" value="NITROGEN REGULATORY PROTEIN P-II"/>
    <property type="match status" value="1"/>
</dbReference>
<dbReference type="EMBL" id="JAINDJ010000002">
    <property type="protein sequence ID" value="KAG9459868.1"/>
    <property type="molecule type" value="Genomic_DNA"/>
</dbReference>
<dbReference type="InterPro" id="IPR002187">
    <property type="entry name" value="N-reg_PII"/>
</dbReference>
<dbReference type="GO" id="GO:0030234">
    <property type="term" value="F:enzyme regulator activity"/>
    <property type="evidence" value="ECO:0007669"/>
    <property type="project" value="InterPro"/>
</dbReference>
<reference evidence="2 3" key="1">
    <citation type="submission" date="2021-07" db="EMBL/GenBank/DDBJ databases">
        <title>The Aristolochia fimbriata genome: insights into angiosperm evolution, floral development and chemical biosynthesis.</title>
        <authorList>
            <person name="Jiao Y."/>
        </authorList>
    </citation>
    <scope>NUCLEOTIDE SEQUENCE [LARGE SCALE GENOMIC DNA]</scope>
    <source>
        <strain evidence="2">IBCAS-2021</strain>
        <tissue evidence="2">Leaf</tissue>
    </source>
</reference>
<dbReference type="Proteomes" id="UP000825729">
    <property type="component" value="Unassembled WGS sequence"/>
</dbReference>
<dbReference type="GO" id="GO:0009534">
    <property type="term" value="C:chloroplast thylakoid"/>
    <property type="evidence" value="ECO:0007669"/>
    <property type="project" value="TreeGrafter"/>
</dbReference>
<dbReference type="Pfam" id="PF00543">
    <property type="entry name" value="P-II"/>
    <property type="match status" value="1"/>
</dbReference>
<comment type="caution">
    <text evidence="2">The sequence shown here is derived from an EMBL/GenBank/DDBJ whole genome shotgun (WGS) entry which is preliminary data.</text>
</comment>
<accession>A0AAV7FFY0</accession>
<dbReference type="PRINTS" id="PR00340">
    <property type="entry name" value="PIIGLNB"/>
</dbReference>
<comment type="similarity">
    <text evidence="1">Belongs to the P(II) protein family.</text>
</comment>